<dbReference type="AlphaFoldDB" id="A0A0F9H9N7"/>
<dbReference type="EMBL" id="LAZR01015686">
    <property type="protein sequence ID" value="KKM07839.1"/>
    <property type="molecule type" value="Genomic_DNA"/>
</dbReference>
<reference evidence="1" key="1">
    <citation type="journal article" date="2015" name="Nature">
        <title>Complex archaea that bridge the gap between prokaryotes and eukaryotes.</title>
        <authorList>
            <person name="Spang A."/>
            <person name="Saw J.H."/>
            <person name="Jorgensen S.L."/>
            <person name="Zaremba-Niedzwiedzka K."/>
            <person name="Martijn J."/>
            <person name="Lind A.E."/>
            <person name="van Eijk R."/>
            <person name="Schleper C."/>
            <person name="Guy L."/>
            <person name="Ettema T.J."/>
        </authorList>
    </citation>
    <scope>NUCLEOTIDE SEQUENCE</scope>
</reference>
<gene>
    <name evidence="1" type="ORF">LCGC14_1729870</name>
</gene>
<protein>
    <submittedName>
        <fullName evidence="1">Uncharacterized protein</fullName>
    </submittedName>
</protein>
<name>A0A0F9H9N7_9ZZZZ</name>
<comment type="caution">
    <text evidence="1">The sequence shown here is derived from an EMBL/GenBank/DDBJ whole genome shotgun (WGS) entry which is preliminary data.</text>
</comment>
<evidence type="ECO:0000313" key="1">
    <source>
        <dbReference type="EMBL" id="KKM07839.1"/>
    </source>
</evidence>
<proteinExistence type="predicted"/>
<accession>A0A0F9H9N7</accession>
<organism evidence="1">
    <name type="scientific">marine sediment metagenome</name>
    <dbReference type="NCBI Taxonomy" id="412755"/>
    <lineage>
        <taxon>unclassified sequences</taxon>
        <taxon>metagenomes</taxon>
        <taxon>ecological metagenomes</taxon>
    </lineage>
</organism>
<sequence length="138" mass="15351">LSTPRLCSEMSTEVGDQIRWTRELPADGRAKLTGVTGFDASYWHNPALGPIMLVPDPLATPGTFRMLEPSSWKWVVGHDGNQNTVEWLDKDGSRWHYRQGSTGLPFNELLAGALMRLQLLCDQPQANLQMSGLKSSIE</sequence>
<feature type="non-terminal residue" evidence="1">
    <location>
        <position position="1"/>
    </location>
</feature>